<dbReference type="EMBL" id="CAJQYY010000014">
    <property type="protein sequence ID" value="CAG4900826.1"/>
    <property type="molecule type" value="Genomic_DNA"/>
</dbReference>
<reference evidence="1 2" key="1">
    <citation type="submission" date="2021-04" db="EMBL/GenBank/DDBJ databases">
        <authorList>
            <person name="Vanwijnsberghe S."/>
        </authorList>
    </citation>
    <scope>NUCLEOTIDE SEQUENCE [LARGE SCALE GENOMIC DNA]</scope>
    <source>
        <strain evidence="1 2">LMG 32171</strain>
    </source>
</reference>
<sequence>MGIEPMSACDETFVTLCVYPATREVYDAIGGFSQVPPTLMTERDGVYGWFWSSRRSVSSTDVADHLRYVLELISRAGLDLANLLGLGCKCWVSCFWVSSSGNGGPGLEPDVMAGLSALNLPLYFDIYFGDERGG</sequence>
<proteinExistence type="predicted"/>
<dbReference type="Proteomes" id="UP000789752">
    <property type="component" value="Unassembled WGS sequence"/>
</dbReference>
<organism evidence="1 2">
    <name type="scientific">Paraburkholderia gardini</name>
    <dbReference type="NCBI Taxonomy" id="2823469"/>
    <lineage>
        <taxon>Bacteria</taxon>
        <taxon>Pseudomonadati</taxon>
        <taxon>Pseudomonadota</taxon>
        <taxon>Betaproteobacteria</taxon>
        <taxon>Burkholderiales</taxon>
        <taxon>Burkholderiaceae</taxon>
        <taxon>Paraburkholderia</taxon>
    </lineage>
</organism>
<evidence type="ECO:0000313" key="2">
    <source>
        <dbReference type="Proteomes" id="UP000789752"/>
    </source>
</evidence>
<gene>
    <name evidence="1" type="ORF">R54767_02678</name>
</gene>
<name>A0ABN7QNB5_9BURK</name>
<evidence type="ECO:0000313" key="1">
    <source>
        <dbReference type="EMBL" id="CAG4900826.1"/>
    </source>
</evidence>
<keyword evidence="2" id="KW-1185">Reference proteome</keyword>
<protein>
    <recommendedName>
        <fullName evidence="3">DUF4279 domain-containing protein</fullName>
    </recommendedName>
</protein>
<accession>A0ABN7QNB5</accession>
<comment type="caution">
    <text evidence="1">The sequence shown here is derived from an EMBL/GenBank/DDBJ whole genome shotgun (WGS) entry which is preliminary data.</text>
</comment>
<evidence type="ECO:0008006" key="3">
    <source>
        <dbReference type="Google" id="ProtNLM"/>
    </source>
</evidence>